<proteinExistence type="inferred from homology"/>
<gene>
    <name evidence="6" type="ORF">MMF98_21630</name>
</gene>
<keyword evidence="2" id="KW-0175">Coiled coil</keyword>
<dbReference type="Pfam" id="PF25975">
    <property type="entry name" value="CzcB_C"/>
    <property type="match status" value="1"/>
</dbReference>
<dbReference type="PANTHER" id="PTHR30469:SF15">
    <property type="entry name" value="HLYD FAMILY OF SECRETION PROTEINS"/>
    <property type="match status" value="1"/>
</dbReference>
<dbReference type="SUPFAM" id="SSF111369">
    <property type="entry name" value="HlyD-like secretion proteins"/>
    <property type="match status" value="1"/>
</dbReference>
<evidence type="ECO:0000259" key="4">
    <source>
        <dbReference type="Pfam" id="PF25954"/>
    </source>
</evidence>
<dbReference type="InterPro" id="IPR006143">
    <property type="entry name" value="RND_pump_MFP"/>
</dbReference>
<feature type="domain" description="CzcB-like C-terminal circularly permuted SH3-like" evidence="5">
    <location>
        <begin position="304"/>
        <end position="361"/>
    </location>
</feature>
<reference evidence="6" key="1">
    <citation type="submission" date="2022-03" db="EMBL/GenBank/DDBJ databases">
        <authorList>
            <person name="Woo C.Y."/>
        </authorList>
    </citation>
    <scope>NUCLEOTIDE SEQUENCE</scope>
    <source>
        <strain evidence="6">CYS-02</strain>
    </source>
</reference>
<comment type="caution">
    <text evidence="6">The sequence shown here is derived from an EMBL/GenBank/DDBJ whole genome shotgun (WGS) entry which is preliminary data.</text>
</comment>
<dbReference type="Gene3D" id="2.40.30.170">
    <property type="match status" value="1"/>
</dbReference>
<dbReference type="RefSeq" id="WP_243309414.1">
    <property type="nucleotide sequence ID" value="NZ_JALGBI010000003.1"/>
</dbReference>
<dbReference type="Proteomes" id="UP001139447">
    <property type="component" value="Unassembled WGS sequence"/>
</dbReference>
<feature type="domain" description="Multidrug resistance protein MdtA-like barrel-sandwich hybrid" evidence="3">
    <location>
        <begin position="72"/>
        <end position="211"/>
    </location>
</feature>
<evidence type="ECO:0000256" key="2">
    <source>
        <dbReference type="SAM" id="Coils"/>
    </source>
</evidence>
<evidence type="ECO:0000256" key="1">
    <source>
        <dbReference type="ARBA" id="ARBA00009477"/>
    </source>
</evidence>
<dbReference type="Gene3D" id="2.40.50.100">
    <property type="match status" value="1"/>
</dbReference>
<dbReference type="GO" id="GO:0015562">
    <property type="term" value="F:efflux transmembrane transporter activity"/>
    <property type="evidence" value="ECO:0007669"/>
    <property type="project" value="TreeGrafter"/>
</dbReference>
<dbReference type="InterPro" id="IPR058792">
    <property type="entry name" value="Beta-barrel_RND_2"/>
</dbReference>
<dbReference type="GO" id="GO:1990281">
    <property type="term" value="C:efflux pump complex"/>
    <property type="evidence" value="ECO:0007669"/>
    <property type="project" value="TreeGrafter"/>
</dbReference>
<dbReference type="InterPro" id="IPR058625">
    <property type="entry name" value="MdtA-like_BSH"/>
</dbReference>
<dbReference type="Pfam" id="PF25954">
    <property type="entry name" value="Beta-barrel_RND_2"/>
    <property type="match status" value="1"/>
</dbReference>
<accession>A0A9X1W109</accession>
<organism evidence="6 7">
    <name type="scientific">Variovorax terrae</name>
    <dbReference type="NCBI Taxonomy" id="2923278"/>
    <lineage>
        <taxon>Bacteria</taxon>
        <taxon>Pseudomonadati</taxon>
        <taxon>Pseudomonadota</taxon>
        <taxon>Betaproteobacteria</taxon>
        <taxon>Burkholderiales</taxon>
        <taxon>Comamonadaceae</taxon>
        <taxon>Variovorax</taxon>
    </lineage>
</organism>
<protein>
    <submittedName>
        <fullName evidence="6">Efflux RND transporter periplasmic adaptor subunit</fullName>
    </submittedName>
</protein>
<evidence type="ECO:0000259" key="3">
    <source>
        <dbReference type="Pfam" id="PF25917"/>
    </source>
</evidence>
<dbReference type="Gene3D" id="1.10.287.470">
    <property type="entry name" value="Helix hairpin bin"/>
    <property type="match status" value="1"/>
</dbReference>
<dbReference type="Pfam" id="PF25917">
    <property type="entry name" value="BSH_RND"/>
    <property type="match status" value="1"/>
</dbReference>
<dbReference type="Gene3D" id="2.40.420.20">
    <property type="match status" value="1"/>
</dbReference>
<evidence type="ECO:0000313" key="7">
    <source>
        <dbReference type="Proteomes" id="UP001139447"/>
    </source>
</evidence>
<sequence>MQHLRILPFAPLLIAACVLGTGTFALFATKSRAADEKTPTARPALTITVVQPQRTHLPLKLAANGSIAAWQEASVGSEANGLRLSEVHVNVGDVVKKGQLLARFADEAVQADLAQARAGLLEAEAQAAEAAANAERARTLQATGALSAQQISQYATAEQTAKARVEAARATLTTQQLRLKYTQVPAPDSGVISARLATVGAVVGAGTELFRLIRQGRLEWRAEVVSAEIGRLPPGTQATVTAASGARLTGRVRKIAPTVDPQTRSGLVYVDLPPLGAQTPGTAGAALPGMFARGEFELGGSDALTVPQQAVVLRDGFSYVFRLNPDLRVTRLKVQTGRLAGERVEILTGLPADARVVASGAGFLNDGDLVRLADAAAPAAAAAAAR</sequence>
<feature type="coiled-coil region" evidence="2">
    <location>
        <begin position="111"/>
        <end position="140"/>
    </location>
</feature>
<dbReference type="NCBIfam" id="TIGR01730">
    <property type="entry name" value="RND_mfp"/>
    <property type="match status" value="1"/>
</dbReference>
<evidence type="ECO:0000313" key="6">
    <source>
        <dbReference type="EMBL" id="MCJ0765824.1"/>
    </source>
</evidence>
<comment type="similarity">
    <text evidence="1">Belongs to the membrane fusion protein (MFP) (TC 8.A.1) family.</text>
</comment>
<feature type="domain" description="CusB-like beta-barrel" evidence="4">
    <location>
        <begin position="222"/>
        <end position="273"/>
    </location>
</feature>
<evidence type="ECO:0000259" key="5">
    <source>
        <dbReference type="Pfam" id="PF25975"/>
    </source>
</evidence>
<dbReference type="PROSITE" id="PS51257">
    <property type="entry name" value="PROKAR_LIPOPROTEIN"/>
    <property type="match status" value="1"/>
</dbReference>
<dbReference type="EMBL" id="JALGBI010000003">
    <property type="protein sequence ID" value="MCJ0765824.1"/>
    <property type="molecule type" value="Genomic_DNA"/>
</dbReference>
<dbReference type="InterPro" id="IPR058649">
    <property type="entry name" value="CzcB_C"/>
</dbReference>
<dbReference type="AlphaFoldDB" id="A0A9X1W109"/>
<name>A0A9X1W109_9BURK</name>
<keyword evidence="7" id="KW-1185">Reference proteome</keyword>
<dbReference type="PANTHER" id="PTHR30469">
    <property type="entry name" value="MULTIDRUG RESISTANCE PROTEIN MDTA"/>
    <property type="match status" value="1"/>
</dbReference>